<keyword evidence="1 2" id="KW-0732">Signal</keyword>
<keyword evidence="5" id="KW-1185">Reference proteome</keyword>
<comment type="caution">
    <text evidence="4">The sequence shown here is derived from an EMBL/GenBank/DDBJ whole genome shotgun (WGS) entry which is preliminary data.</text>
</comment>
<evidence type="ECO:0000256" key="1">
    <source>
        <dbReference type="ARBA" id="ARBA00022729"/>
    </source>
</evidence>
<dbReference type="SUPFAM" id="SSF53850">
    <property type="entry name" value="Periplasmic binding protein-like II"/>
    <property type="match status" value="1"/>
</dbReference>
<dbReference type="Gene3D" id="3.40.190.10">
    <property type="entry name" value="Periplasmic binding protein-like II"/>
    <property type="match status" value="2"/>
</dbReference>
<protein>
    <submittedName>
        <fullName evidence="4">Transporter substrate-binding domain-containing protein</fullName>
    </submittedName>
</protein>
<gene>
    <name evidence="4" type="ORF">ABNW52_03810</name>
</gene>
<dbReference type="InterPro" id="IPR001638">
    <property type="entry name" value="Solute-binding_3/MltF_N"/>
</dbReference>
<dbReference type="Proteomes" id="UP001433638">
    <property type="component" value="Unassembled WGS sequence"/>
</dbReference>
<dbReference type="PANTHER" id="PTHR35936">
    <property type="entry name" value="MEMBRANE-BOUND LYTIC MUREIN TRANSGLYCOSYLASE F"/>
    <property type="match status" value="1"/>
</dbReference>
<dbReference type="Pfam" id="PF00497">
    <property type="entry name" value="SBP_bac_3"/>
    <property type="match status" value="1"/>
</dbReference>
<name>A0ABV1M0J9_9NEIS</name>
<dbReference type="SMART" id="SM00062">
    <property type="entry name" value="PBPb"/>
    <property type="match status" value="1"/>
</dbReference>
<organism evidence="4 5">
    <name type="scientific">Vogesella oryzagri</name>
    <dbReference type="NCBI Taxonomy" id="3160864"/>
    <lineage>
        <taxon>Bacteria</taxon>
        <taxon>Pseudomonadati</taxon>
        <taxon>Pseudomonadota</taxon>
        <taxon>Betaproteobacteria</taxon>
        <taxon>Neisseriales</taxon>
        <taxon>Chromobacteriaceae</taxon>
        <taxon>Vogesella</taxon>
    </lineage>
</organism>
<evidence type="ECO:0000313" key="5">
    <source>
        <dbReference type="Proteomes" id="UP001433638"/>
    </source>
</evidence>
<dbReference type="PANTHER" id="PTHR35936:SF25">
    <property type="entry name" value="ABC TRANSPORTER SUBSTRATE-BINDING PROTEIN"/>
    <property type="match status" value="1"/>
</dbReference>
<feature type="chain" id="PRO_5047418366" evidence="2">
    <location>
        <begin position="20"/>
        <end position="245"/>
    </location>
</feature>
<dbReference type="RefSeq" id="WP_349584246.1">
    <property type="nucleotide sequence ID" value="NZ_JBEFLD010000002.1"/>
</dbReference>
<dbReference type="EMBL" id="JBEFLD010000002">
    <property type="protein sequence ID" value="MEQ6289734.1"/>
    <property type="molecule type" value="Genomic_DNA"/>
</dbReference>
<evidence type="ECO:0000256" key="2">
    <source>
        <dbReference type="SAM" id="SignalP"/>
    </source>
</evidence>
<proteinExistence type="predicted"/>
<evidence type="ECO:0000259" key="3">
    <source>
        <dbReference type="SMART" id="SM00062"/>
    </source>
</evidence>
<reference evidence="4" key="1">
    <citation type="submission" date="2024-06" db="EMBL/GenBank/DDBJ databases">
        <title>Genome sequence of Vogesella sp. MAHUQ-64.</title>
        <authorList>
            <person name="Huq M.A."/>
        </authorList>
    </citation>
    <scope>NUCLEOTIDE SEQUENCE</scope>
    <source>
        <strain evidence="4">MAHUQ-64</strain>
    </source>
</reference>
<feature type="domain" description="Solute-binding protein family 3/N-terminal" evidence="3">
    <location>
        <begin position="21"/>
        <end position="244"/>
    </location>
</feature>
<accession>A0ABV1M0J9</accession>
<evidence type="ECO:0000313" key="4">
    <source>
        <dbReference type="EMBL" id="MEQ6289734.1"/>
    </source>
</evidence>
<feature type="signal peptide" evidence="2">
    <location>
        <begin position="1"/>
        <end position="19"/>
    </location>
</feature>
<sequence>MWHRLALLLGLLLSIPAWSETITVAADPYPPFVDSTQPKQGITLQIVRAAYATQGYDIEMHFVPWARAINAVRNGEYDILPNAWWTQERTTFLLYSAPYLKTEIKFIKRKGDPFEYTGLESLNGKTVGIVRGYGYGDLFLNATNFARPEVGSIMQNIKKLLLGRIDLTLEDEIVVRSLLKQDAPDLQQQIEFTQNPLSTQELHVTSGLKNPRHKAIIEAFNKGLAAIKANGTYDKILTENGLKRP</sequence>